<dbReference type="Proteomes" id="UP000555103">
    <property type="component" value="Unassembled WGS sequence"/>
</dbReference>
<dbReference type="Gene3D" id="1.10.10.60">
    <property type="entry name" value="Homeodomain-like"/>
    <property type="match status" value="1"/>
</dbReference>
<dbReference type="InterPro" id="IPR018060">
    <property type="entry name" value="HTH_AraC"/>
</dbReference>
<keyword evidence="1" id="KW-1133">Transmembrane helix</keyword>
<feature type="domain" description="HTH araC/xylS-type" evidence="2">
    <location>
        <begin position="289"/>
        <end position="368"/>
    </location>
</feature>
<feature type="transmembrane region" description="Helical" evidence="1">
    <location>
        <begin position="14"/>
        <end position="35"/>
    </location>
</feature>
<feature type="transmembrane region" description="Helical" evidence="1">
    <location>
        <begin position="188"/>
        <end position="210"/>
    </location>
</feature>
<keyword evidence="4" id="KW-1185">Reference proteome</keyword>
<keyword evidence="1" id="KW-0472">Membrane</keyword>
<keyword evidence="3" id="KW-0238">DNA-binding</keyword>
<feature type="transmembrane region" description="Helical" evidence="1">
    <location>
        <begin position="75"/>
        <end position="95"/>
    </location>
</feature>
<evidence type="ECO:0000313" key="3">
    <source>
        <dbReference type="EMBL" id="MBB4034744.1"/>
    </source>
</evidence>
<protein>
    <submittedName>
        <fullName evidence="3">AraC-like DNA-binding protein</fullName>
    </submittedName>
</protein>
<keyword evidence="1" id="KW-0812">Transmembrane</keyword>
<organism evidence="3 4">
    <name type="scientific">Dysgonomonas hofstadii</name>
    <dbReference type="NCBI Taxonomy" id="637886"/>
    <lineage>
        <taxon>Bacteria</taxon>
        <taxon>Pseudomonadati</taxon>
        <taxon>Bacteroidota</taxon>
        <taxon>Bacteroidia</taxon>
        <taxon>Bacteroidales</taxon>
        <taxon>Dysgonomonadaceae</taxon>
        <taxon>Dysgonomonas</taxon>
    </lineage>
</organism>
<gene>
    <name evidence="3" type="ORF">GGR21_000631</name>
</gene>
<dbReference type="GO" id="GO:0043565">
    <property type="term" value="F:sequence-specific DNA binding"/>
    <property type="evidence" value="ECO:0007669"/>
    <property type="project" value="InterPro"/>
</dbReference>
<name>A0A840CMK1_9BACT</name>
<dbReference type="AlphaFoldDB" id="A0A840CMK1"/>
<accession>A0A840CMK1</accession>
<reference evidence="3 4" key="1">
    <citation type="submission" date="2020-08" db="EMBL/GenBank/DDBJ databases">
        <title>Genomic Encyclopedia of Type Strains, Phase IV (KMG-IV): sequencing the most valuable type-strain genomes for metagenomic binning, comparative biology and taxonomic classification.</title>
        <authorList>
            <person name="Goeker M."/>
        </authorList>
    </citation>
    <scope>NUCLEOTIDE SEQUENCE [LARGE SCALE GENOMIC DNA]</scope>
    <source>
        <strain evidence="3 4">DSM 104969</strain>
    </source>
</reference>
<feature type="transmembrane region" description="Helical" evidence="1">
    <location>
        <begin position="47"/>
        <end position="69"/>
    </location>
</feature>
<sequence length="384" mass="45376">MELVRIYFSDINGVLSFIPATTALASFCLIFYSLRQKLPPKENRIRIILLFYFLLSLTILFFSGMFNIMEGILRYILPLSSMGIQLMQVLFYHFISEMTASERKKQAISVYHYYVPILLLLVQSLFYYREFSHLGSLRDIGHYLENYFHITCSLYVLFYAILSWRKVRSYHEMLSRKFSGDKSKIHINWMYWLIIFRFIYIGCMVLYALNVTITSLVLYVIVHPLICTLLTYHTLLRDYVFVYQDISNSVMTRGGNIMNIRTDILNDLKAGDKEDSPTDNSLIDQKEFEQYFATHRPYLDTELKITGLLDIFKTNKSYLSRFINEVYGMNFRQYVNSWRMAEMEKLLQMDENQGKNIESLCKQAGFGSVRSYWRCKKDKGTSDI</sequence>
<evidence type="ECO:0000256" key="1">
    <source>
        <dbReference type="SAM" id="Phobius"/>
    </source>
</evidence>
<dbReference type="EMBL" id="JACIEP010000002">
    <property type="protein sequence ID" value="MBB4034744.1"/>
    <property type="molecule type" value="Genomic_DNA"/>
</dbReference>
<comment type="caution">
    <text evidence="3">The sequence shown here is derived from an EMBL/GenBank/DDBJ whole genome shotgun (WGS) entry which is preliminary data.</text>
</comment>
<proteinExistence type="predicted"/>
<dbReference type="GO" id="GO:0003700">
    <property type="term" value="F:DNA-binding transcription factor activity"/>
    <property type="evidence" value="ECO:0007669"/>
    <property type="project" value="InterPro"/>
</dbReference>
<evidence type="ECO:0000313" key="4">
    <source>
        <dbReference type="Proteomes" id="UP000555103"/>
    </source>
</evidence>
<dbReference type="RefSeq" id="WP_183305697.1">
    <property type="nucleotide sequence ID" value="NZ_JACIEP010000002.1"/>
</dbReference>
<feature type="transmembrane region" description="Helical" evidence="1">
    <location>
        <begin position="216"/>
        <end position="236"/>
    </location>
</feature>
<dbReference type="PROSITE" id="PS01124">
    <property type="entry name" value="HTH_ARAC_FAMILY_2"/>
    <property type="match status" value="1"/>
</dbReference>
<feature type="transmembrane region" description="Helical" evidence="1">
    <location>
        <begin position="107"/>
        <end position="127"/>
    </location>
</feature>
<feature type="transmembrane region" description="Helical" evidence="1">
    <location>
        <begin position="147"/>
        <end position="167"/>
    </location>
</feature>
<evidence type="ECO:0000259" key="2">
    <source>
        <dbReference type="PROSITE" id="PS01124"/>
    </source>
</evidence>